<evidence type="ECO:0000313" key="6">
    <source>
        <dbReference type="Proteomes" id="UP001476247"/>
    </source>
</evidence>
<dbReference type="InterPro" id="IPR036736">
    <property type="entry name" value="ACP-like_sf"/>
</dbReference>
<dbReference type="EMBL" id="BAABUJ010000004">
    <property type="protein sequence ID" value="GAA5795100.1"/>
    <property type="molecule type" value="Genomic_DNA"/>
</dbReference>
<dbReference type="Proteomes" id="UP001476247">
    <property type="component" value="Unassembled WGS sequence"/>
</dbReference>
<sequence>MEDVIKSNPLVSNCTVIGEGQQLTAALIELDFEVVKNYCLDTVIEKVHESVRRANEEAPNHSTILPEMVKIIPFSKHLIASDKGTVSRKRSITYFQTEVDDMYAKSISKKISKRKMYHIVDSNDIETNVMDNVMRVLRPTLVIQNDLSLFKQGLNSLLSIQLQNYLSESISPVPQDFIYEYPTILSMTNYFTQVIIANKAKYMPVMQKFNYQDTTDILDKYLQSASKDLIPAVVTDYSDPNDDREHVVMLTGATGSLGSAILLKLLRNPKVKTVYALVRGNESTDLMGRIADSFKKRGYPESELHEAGRVQALPMNVEEEYLGLSIDIYNKLRSETTMILACAWLLDFNQTVAHYDSECIKGLYNMVKFANKEINPIHFHFISSVSATGAYGIYVPETAMPNNPQVALPMGYGQSKFIVEQLFQYLVEKKNMPCYVHRVGQLCGDSNTGAWNTTEMYPLTLVGGGSYMKKMPDLGITVNWIPVDYAGNAIVDIMMSTATRSPKSADETIFHIVNTKEVSWSSLITSMKKCGMDFEIITPEDWVQEVSKDQNNPCHKLLGSYQKLFTSEQKFLIGWETENTCILAPDIKQAPNVSDMLSIYLESWKKTGFYNP</sequence>
<dbReference type="Pfam" id="PF00550">
    <property type="entry name" value="PP-binding"/>
    <property type="match status" value="1"/>
</dbReference>
<keyword evidence="2" id="KW-0597">Phosphoprotein</keyword>
<protein>
    <submittedName>
        <fullName evidence="5">Uncharacterized protein</fullName>
    </submittedName>
</protein>
<proteinExistence type="predicted"/>
<keyword evidence="6" id="KW-1185">Reference proteome</keyword>
<dbReference type="Pfam" id="PF23562">
    <property type="entry name" value="AMP-binding_C_3"/>
    <property type="match status" value="1"/>
</dbReference>
<dbReference type="InterPro" id="IPR013120">
    <property type="entry name" value="FAR_NAD-bd"/>
</dbReference>
<dbReference type="Gene3D" id="3.40.50.720">
    <property type="entry name" value="NAD(P)-binding Rossmann-like Domain"/>
    <property type="match status" value="1"/>
</dbReference>
<evidence type="ECO:0000256" key="2">
    <source>
        <dbReference type="ARBA" id="ARBA00022553"/>
    </source>
</evidence>
<evidence type="ECO:0000256" key="1">
    <source>
        <dbReference type="ARBA" id="ARBA00022450"/>
    </source>
</evidence>
<feature type="domain" description="Thioester reductase (TE)" evidence="4">
    <location>
        <begin position="250"/>
        <end position="490"/>
    </location>
</feature>
<name>A0ABP9XL74_9FUNG</name>
<dbReference type="InterPro" id="IPR009081">
    <property type="entry name" value="PP-bd_ACP"/>
</dbReference>
<evidence type="ECO:0000259" key="3">
    <source>
        <dbReference type="Pfam" id="PF00550"/>
    </source>
</evidence>
<evidence type="ECO:0000313" key="5">
    <source>
        <dbReference type="EMBL" id="GAA5795100.1"/>
    </source>
</evidence>
<reference evidence="5 6" key="1">
    <citation type="submission" date="2024-04" db="EMBL/GenBank/DDBJ databases">
        <title>genome sequences of Mucor flavus KT1a and Helicostylum pulchrum KT1b strains isolation_sourced from the surface of a dry-aged beef.</title>
        <authorList>
            <person name="Toyotome T."/>
            <person name="Hosono M."/>
            <person name="Torimaru M."/>
            <person name="Fukuda K."/>
            <person name="Mikami N."/>
        </authorList>
    </citation>
    <scope>NUCLEOTIDE SEQUENCE [LARGE SCALE GENOMIC DNA]</scope>
    <source>
        <strain evidence="5 6">KT1b</strain>
    </source>
</reference>
<dbReference type="InterPro" id="IPR051414">
    <property type="entry name" value="Adenylate-forming_Reductase"/>
</dbReference>
<dbReference type="SUPFAM" id="SSF51735">
    <property type="entry name" value="NAD(P)-binding Rossmann-fold domains"/>
    <property type="match status" value="1"/>
</dbReference>
<feature type="domain" description="Carrier" evidence="3">
    <location>
        <begin position="133"/>
        <end position="190"/>
    </location>
</feature>
<gene>
    <name evidence="5" type="ORF">HPULCUR_000452</name>
</gene>
<organism evidence="5 6">
    <name type="scientific">Helicostylum pulchrum</name>
    <dbReference type="NCBI Taxonomy" id="562976"/>
    <lineage>
        <taxon>Eukaryota</taxon>
        <taxon>Fungi</taxon>
        <taxon>Fungi incertae sedis</taxon>
        <taxon>Mucoromycota</taxon>
        <taxon>Mucoromycotina</taxon>
        <taxon>Mucoromycetes</taxon>
        <taxon>Mucorales</taxon>
        <taxon>Mucorineae</taxon>
        <taxon>Mucoraceae</taxon>
        <taxon>Helicostylum</taxon>
    </lineage>
</organism>
<comment type="caution">
    <text evidence="5">The sequence shown here is derived from an EMBL/GenBank/DDBJ whole genome shotgun (WGS) entry which is preliminary data.</text>
</comment>
<dbReference type="InterPro" id="IPR036291">
    <property type="entry name" value="NAD(P)-bd_dom_sf"/>
</dbReference>
<dbReference type="SUPFAM" id="SSF47336">
    <property type="entry name" value="ACP-like"/>
    <property type="match status" value="1"/>
</dbReference>
<evidence type="ECO:0000259" key="4">
    <source>
        <dbReference type="Pfam" id="PF07993"/>
    </source>
</evidence>
<dbReference type="PANTHER" id="PTHR43439">
    <property type="entry name" value="PHENYLACETATE-COENZYME A LIGASE"/>
    <property type="match status" value="1"/>
</dbReference>
<dbReference type="Pfam" id="PF07993">
    <property type="entry name" value="NAD_binding_4"/>
    <property type="match status" value="1"/>
</dbReference>
<keyword evidence="1" id="KW-0596">Phosphopantetheine</keyword>
<accession>A0ABP9XL74</accession>
<dbReference type="PANTHER" id="PTHR43439:SF2">
    <property type="entry name" value="ENZYME, PUTATIVE (JCVI)-RELATED"/>
    <property type="match status" value="1"/>
</dbReference>